<dbReference type="Proteomes" id="UP000297966">
    <property type="component" value="Unassembled WGS sequence"/>
</dbReference>
<protein>
    <submittedName>
        <fullName evidence="2">Uncharacterized protein</fullName>
    </submittedName>
</protein>
<organism evidence="2 3">
    <name type="scientific">Bradyrhizobium niftali</name>
    <dbReference type="NCBI Taxonomy" id="2560055"/>
    <lineage>
        <taxon>Bacteria</taxon>
        <taxon>Pseudomonadati</taxon>
        <taxon>Pseudomonadota</taxon>
        <taxon>Alphaproteobacteria</taxon>
        <taxon>Hyphomicrobiales</taxon>
        <taxon>Nitrobacteraceae</taxon>
        <taxon>Bradyrhizobium</taxon>
    </lineage>
</organism>
<dbReference type="AlphaFoldDB" id="A0A4Y9M884"/>
<evidence type="ECO:0000313" key="2">
    <source>
        <dbReference type="EMBL" id="TFV51238.1"/>
    </source>
</evidence>
<keyword evidence="3" id="KW-1185">Reference proteome</keyword>
<dbReference type="EMBL" id="SPQT01000001">
    <property type="protein sequence ID" value="TFV51238.1"/>
    <property type="molecule type" value="Genomic_DNA"/>
</dbReference>
<dbReference type="RefSeq" id="WP_135172980.1">
    <property type="nucleotide sequence ID" value="NZ_SPQT01000001.1"/>
</dbReference>
<feature type="region of interest" description="Disordered" evidence="1">
    <location>
        <begin position="1"/>
        <end position="34"/>
    </location>
</feature>
<name>A0A4Y9M884_9BRAD</name>
<sequence>MKKLMLPTSTMGPGRESAWPPVATAPDFRRHPSSRYLTGRPLMASALRHLEYRRRDPGRAEIARTDRDAADDYRLSHPALAFAAPAFRAGQDLIESFGIPKSG</sequence>
<accession>A0A4Y9M884</accession>
<evidence type="ECO:0000256" key="1">
    <source>
        <dbReference type="SAM" id="MobiDB-lite"/>
    </source>
</evidence>
<gene>
    <name evidence="2" type="ORF">E4K65_03955</name>
</gene>
<comment type="caution">
    <text evidence="2">The sequence shown here is derived from an EMBL/GenBank/DDBJ whole genome shotgun (WGS) entry which is preliminary data.</text>
</comment>
<evidence type="ECO:0000313" key="3">
    <source>
        <dbReference type="Proteomes" id="UP000297966"/>
    </source>
</evidence>
<reference evidence="2 3" key="1">
    <citation type="submission" date="2019-03" db="EMBL/GenBank/DDBJ databases">
        <title>Bradyrhizobium diversity isolated from nodules of Chamaecrista fasciculata.</title>
        <authorList>
            <person name="Klepa M.S."/>
            <person name="Urquiaga M.O."/>
            <person name="Hungria M."/>
            <person name="Delamuta J.R."/>
        </authorList>
    </citation>
    <scope>NUCLEOTIDE SEQUENCE [LARGE SCALE GENOMIC DNA]</scope>
    <source>
        <strain evidence="2 3">CNPSo 3448</strain>
    </source>
</reference>
<proteinExistence type="predicted"/>